<feature type="region of interest" description="Disordered" evidence="1">
    <location>
        <begin position="1"/>
        <end position="29"/>
    </location>
</feature>
<sequence length="216" mass="23773">MDGQDVVQRAGIEQLGPHRVRRSVPPTGGAPAEIAARGVVGKRGVARQACSTAGGEDSLLEEVVNPGDRRVQTSHIFALRRGAKFGDPFFARFDEFVACVGNVEELNSDVALWEVGRYIDADQYRCIAPAVDAIGAALYAYDDLQMACLGGNVAQVRLLECDRRRRRVETFSEALRQKPAVHDVDSDAMQLQQVVDFTSDQLAGRSRRRLRHPALR</sequence>
<dbReference type="RefSeq" id="XP_067715720.1">
    <property type="nucleotide sequence ID" value="XM_067859619.1"/>
</dbReference>
<evidence type="ECO:0000313" key="3">
    <source>
        <dbReference type="Proteomes" id="UP001497744"/>
    </source>
</evidence>
<gene>
    <name evidence="2" type="ORF">BcabD6B2_30860</name>
</gene>
<dbReference type="GeneID" id="94195132"/>
<dbReference type="Proteomes" id="UP001497744">
    <property type="component" value="Unassembled WGS sequence"/>
</dbReference>
<evidence type="ECO:0000256" key="1">
    <source>
        <dbReference type="SAM" id="MobiDB-lite"/>
    </source>
</evidence>
<evidence type="ECO:0000313" key="2">
    <source>
        <dbReference type="EMBL" id="GIX63651.1"/>
    </source>
</evidence>
<keyword evidence="3" id="KW-1185">Reference proteome</keyword>
<name>A0AAV4LUY1_BABCB</name>
<proteinExistence type="predicted"/>
<dbReference type="EMBL" id="BPLF01000002">
    <property type="protein sequence ID" value="GIX63651.1"/>
    <property type="molecule type" value="Genomic_DNA"/>
</dbReference>
<accession>A0AAV4LUY1</accession>
<reference evidence="2 3" key="1">
    <citation type="submission" date="2021-06" db="EMBL/GenBank/DDBJ databases">
        <title>Genome sequence of Babesia caballi.</title>
        <authorList>
            <person name="Yamagishi J."/>
            <person name="Kidaka T."/>
            <person name="Ochi A."/>
        </authorList>
    </citation>
    <scope>NUCLEOTIDE SEQUENCE [LARGE SCALE GENOMIC DNA]</scope>
    <source>
        <strain evidence="2">USDA-D6B2</strain>
    </source>
</reference>
<comment type="caution">
    <text evidence="2">The sequence shown here is derived from an EMBL/GenBank/DDBJ whole genome shotgun (WGS) entry which is preliminary data.</text>
</comment>
<organism evidence="2 3">
    <name type="scientific">Babesia caballi</name>
    <dbReference type="NCBI Taxonomy" id="5871"/>
    <lineage>
        <taxon>Eukaryota</taxon>
        <taxon>Sar</taxon>
        <taxon>Alveolata</taxon>
        <taxon>Apicomplexa</taxon>
        <taxon>Aconoidasida</taxon>
        <taxon>Piroplasmida</taxon>
        <taxon>Babesiidae</taxon>
        <taxon>Babesia</taxon>
    </lineage>
</organism>
<dbReference type="AlphaFoldDB" id="A0AAV4LUY1"/>
<protein>
    <submittedName>
        <fullName evidence="2">Plasmid pRiA4b ORF-3 family protein</fullName>
    </submittedName>
</protein>